<organism evidence="2 3">
    <name type="scientific">Salinarimonas soli</name>
    <dbReference type="NCBI Taxonomy" id="1638099"/>
    <lineage>
        <taxon>Bacteria</taxon>
        <taxon>Pseudomonadati</taxon>
        <taxon>Pseudomonadota</taxon>
        <taxon>Alphaproteobacteria</taxon>
        <taxon>Hyphomicrobiales</taxon>
        <taxon>Salinarimonadaceae</taxon>
        <taxon>Salinarimonas</taxon>
    </lineage>
</organism>
<reference evidence="2 3" key="1">
    <citation type="submission" date="2019-09" db="EMBL/GenBank/DDBJ databases">
        <title>Salinarimonas rosea gen. nov., sp. nov., a new member of the a-2 subgroup of the Proteobacteria.</title>
        <authorList>
            <person name="Liu J."/>
        </authorList>
    </citation>
    <scope>NUCLEOTIDE SEQUENCE [LARGE SCALE GENOMIC DNA]</scope>
    <source>
        <strain evidence="2 3">BN140002</strain>
    </source>
</reference>
<accession>A0A5B2V9A8</accession>
<dbReference type="AlphaFoldDB" id="A0A5B2V9A8"/>
<reference evidence="2 3" key="2">
    <citation type="submission" date="2019-09" db="EMBL/GenBank/DDBJ databases">
        <authorList>
            <person name="Jin C."/>
        </authorList>
    </citation>
    <scope>NUCLEOTIDE SEQUENCE [LARGE SCALE GENOMIC DNA]</scope>
    <source>
        <strain evidence="2 3">BN140002</strain>
    </source>
</reference>
<evidence type="ECO:0000313" key="2">
    <source>
        <dbReference type="EMBL" id="KAA2235591.1"/>
    </source>
</evidence>
<sequence length="111" mass="11945">MLRFIFQIAIGFVEAATYWLLCSLTVFGAWKWMADSDAAIRAIRPPAIRELAERSGGVGNLVRSIIVDPEFAQAALIGAGLVIAVGVVYLRAILAVTDEEIQNDGTPSTSH</sequence>
<proteinExistence type="predicted"/>
<evidence type="ECO:0000256" key="1">
    <source>
        <dbReference type="SAM" id="Phobius"/>
    </source>
</evidence>
<keyword evidence="1" id="KW-0472">Membrane</keyword>
<evidence type="ECO:0000313" key="3">
    <source>
        <dbReference type="Proteomes" id="UP000323142"/>
    </source>
</evidence>
<keyword evidence="1" id="KW-1133">Transmembrane helix</keyword>
<feature type="transmembrane region" description="Helical" evidence="1">
    <location>
        <begin position="12"/>
        <end position="30"/>
    </location>
</feature>
<dbReference type="RefSeq" id="WP_149820470.1">
    <property type="nucleotide sequence ID" value="NZ_VUOA01000034.1"/>
</dbReference>
<feature type="transmembrane region" description="Helical" evidence="1">
    <location>
        <begin position="71"/>
        <end position="90"/>
    </location>
</feature>
<protein>
    <submittedName>
        <fullName evidence="2">Uncharacterized protein</fullName>
    </submittedName>
</protein>
<name>A0A5B2V9A8_9HYPH</name>
<keyword evidence="1" id="KW-0812">Transmembrane</keyword>
<comment type="caution">
    <text evidence="2">The sequence shown here is derived from an EMBL/GenBank/DDBJ whole genome shotgun (WGS) entry which is preliminary data.</text>
</comment>
<gene>
    <name evidence="2" type="ORF">F0L46_19005</name>
</gene>
<dbReference type="Proteomes" id="UP000323142">
    <property type="component" value="Unassembled WGS sequence"/>
</dbReference>
<dbReference type="EMBL" id="VUOA01000034">
    <property type="protein sequence ID" value="KAA2235591.1"/>
    <property type="molecule type" value="Genomic_DNA"/>
</dbReference>
<keyword evidence="3" id="KW-1185">Reference proteome</keyword>